<reference evidence="10" key="1">
    <citation type="submission" date="2018-11" db="EMBL/GenBank/DDBJ databases">
        <authorList>
            <person name="Alioto T."/>
            <person name="Alioto T."/>
        </authorList>
    </citation>
    <scope>NUCLEOTIDE SEQUENCE</scope>
</reference>
<accession>A0A8B6HET6</accession>
<keyword evidence="6 9" id="KW-0333">Golgi apparatus</keyword>
<dbReference type="InterPro" id="IPR018011">
    <property type="entry name" value="Carb_sulfotrans_8-10"/>
</dbReference>
<evidence type="ECO:0000256" key="9">
    <source>
        <dbReference type="RuleBase" id="RU364020"/>
    </source>
</evidence>
<dbReference type="OrthoDB" id="206904at2759"/>
<dbReference type="GO" id="GO:0016051">
    <property type="term" value="P:carbohydrate biosynthetic process"/>
    <property type="evidence" value="ECO:0007669"/>
    <property type="project" value="InterPro"/>
</dbReference>
<name>A0A8B6HET6_MYTGA</name>
<evidence type="ECO:0000256" key="5">
    <source>
        <dbReference type="ARBA" id="ARBA00022989"/>
    </source>
</evidence>
<keyword evidence="7 9" id="KW-0472">Membrane</keyword>
<dbReference type="EC" id="2.8.2.-" evidence="9"/>
<evidence type="ECO:0000256" key="2">
    <source>
        <dbReference type="ARBA" id="ARBA00006339"/>
    </source>
</evidence>
<proteinExistence type="inferred from homology"/>
<keyword evidence="11" id="KW-1185">Reference proteome</keyword>
<evidence type="ECO:0000313" key="10">
    <source>
        <dbReference type="EMBL" id="VDI77920.1"/>
    </source>
</evidence>
<gene>
    <name evidence="10" type="ORF">MGAL_10B020537</name>
</gene>
<comment type="subcellular location">
    <subcellularLocation>
        <location evidence="1 9">Golgi apparatus membrane</location>
        <topology evidence="1 9">Single-pass type II membrane protein</topology>
    </subcellularLocation>
</comment>
<sequence>MTIFRFDGRRRFRTLFQAVTLTIVFVIILKCLTQDNDSSKNMQIKETIKPSGDIYSQLLSANDLERLKRVERGPPIVVPRYKLIFFWNQKSACSYWKRVFQYIQGIPRKQFQFIHTPERSGLKYLDNYSNKSISQMMNDPTWIKATFVREPRERLLSAYLDKAIDNSFVLEKCNRSVKSFSEFIELTRTCKDPHWETQVRLPQHYYKHMIVGVMENLPDFTEKLLRKVGAWNDTVRHWLQNRKRNDLVVTRMHATNAKNKILKYYTHSLEKKIVTRYQKDYDVFGFDRSLFTLK</sequence>
<dbReference type="Pfam" id="PF03567">
    <property type="entry name" value="Sulfotransfer_2"/>
    <property type="match status" value="1"/>
</dbReference>
<evidence type="ECO:0000256" key="3">
    <source>
        <dbReference type="ARBA" id="ARBA00022679"/>
    </source>
</evidence>
<evidence type="ECO:0000313" key="11">
    <source>
        <dbReference type="Proteomes" id="UP000596742"/>
    </source>
</evidence>
<dbReference type="Proteomes" id="UP000596742">
    <property type="component" value="Unassembled WGS sequence"/>
</dbReference>
<evidence type="ECO:0000256" key="4">
    <source>
        <dbReference type="ARBA" id="ARBA00022692"/>
    </source>
</evidence>
<organism evidence="10 11">
    <name type="scientific">Mytilus galloprovincialis</name>
    <name type="common">Mediterranean mussel</name>
    <dbReference type="NCBI Taxonomy" id="29158"/>
    <lineage>
        <taxon>Eukaryota</taxon>
        <taxon>Metazoa</taxon>
        <taxon>Spiralia</taxon>
        <taxon>Lophotrochozoa</taxon>
        <taxon>Mollusca</taxon>
        <taxon>Bivalvia</taxon>
        <taxon>Autobranchia</taxon>
        <taxon>Pteriomorphia</taxon>
        <taxon>Mytilida</taxon>
        <taxon>Mytiloidea</taxon>
        <taxon>Mytilidae</taxon>
        <taxon>Mytilinae</taxon>
        <taxon>Mytilus</taxon>
    </lineage>
</organism>
<keyword evidence="9" id="KW-0735">Signal-anchor</keyword>
<comment type="caution">
    <text evidence="10">The sequence shown here is derived from an EMBL/GenBank/DDBJ whole genome shotgun (WGS) entry which is preliminary data.</text>
</comment>
<keyword evidence="4 9" id="KW-0812">Transmembrane</keyword>
<dbReference type="PANTHER" id="PTHR12137:SF54">
    <property type="entry name" value="CARBOHYDRATE SULFOTRANSFERASE"/>
    <property type="match status" value="1"/>
</dbReference>
<protein>
    <recommendedName>
        <fullName evidence="9">Carbohydrate sulfotransferase</fullName>
        <ecNumber evidence="9">2.8.2.-</ecNumber>
    </recommendedName>
</protein>
<dbReference type="InterPro" id="IPR005331">
    <property type="entry name" value="Sulfotransferase"/>
</dbReference>
<keyword evidence="8 9" id="KW-0325">Glycoprotein</keyword>
<evidence type="ECO:0000256" key="8">
    <source>
        <dbReference type="ARBA" id="ARBA00023180"/>
    </source>
</evidence>
<evidence type="ECO:0000256" key="1">
    <source>
        <dbReference type="ARBA" id="ARBA00004323"/>
    </source>
</evidence>
<dbReference type="GO" id="GO:0000139">
    <property type="term" value="C:Golgi membrane"/>
    <property type="evidence" value="ECO:0007669"/>
    <property type="project" value="UniProtKB-SubCell"/>
</dbReference>
<dbReference type="AlphaFoldDB" id="A0A8B6HET6"/>
<evidence type="ECO:0000256" key="6">
    <source>
        <dbReference type="ARBA" id="ARBA00023034"/>
    </source>
</evidence>
<feature type="transmembrane region" description="Helical" evidence="9">
    <location>
        <begin position="12"/>
        <end position="29"/>
    </location>
</feature>
<dbReference type="EMBL" id="UYJE01009907">
    <property type="protein sequence ID" value="VDI77920.1"/>
    <property type="molecule type" value="Genomic_DNA"/>
</dbReference>
<evidence type="ECO:0000256" key="7">
    <source>
        <dbReference type="ARBA" id="ARBA00023136"/>
    </source>
</evidence>
<keyword evidence="9" id="KW-0119">Carbohydrate metabolism</keyword>
<keyword evidence="3 9" id="KW-0808">Transferase</keyword>
<dbReference type="GO" id="GO:0008146">
    <property type="term" value="F:sulfotransferase activity"/>
    <property type="evidence" value="ECO:0007669"/>
    <property type="project" value="InterPro"/>
</dbReference>
<keyword evidence="5 9" id="KW-1133">Transmembrane helix</keyword>
<comment type="similarity">
    <text evidence="2 9">Belongs to the sulfotransferase 2 family.</text>
</comment>
<dbReference type="PANTHER" id="PTHR12137">
    <property type="entry name" value="CARBOHYDRATE SULFOTRANSFERASE"/>
    <property type="match status" value="1"/>
</dbReference>